<dbReference type="EMBL" id="DXHV01000018">
    <property type="protein sequence ID" value="HIV99875.1"/>
    <property type="molecule type" value="Genomic_DNA"/>
</dbReference>
<dbReference type="NCBIfam" id="TIGR00092">
    <property type="entry name" value="redox-regulated ATPase YchF"/>
    <property type="match status" value="1"/>
</dbReference>
<dbReference type="GO" id="GO:0005525">
    <property type="term" value="F:GTP binding"/>
    <property type="evidence" value="ECO:0007669"/>
    <property type="project" value="InterPro"/>
</dbReference>
<dbReference type="PRINTS" id="PR00326">
    <property type="entry name" value="GTP1OBG"/>
</dbReference>
<keyword evidence="3 6" id="KW-0547">Nucleotide-binding</keyword>
<gene>
    <name evidence="6 9" type="primary">ychF</name>
    <name evidence="9" type="ORF">H9894_01600</name>
</gene>
<dbReference type="PANTHER" id="PTHR23305">
    <property type="entry name" value="OBG GTPASE FAMILY"/>
    <property type="match status" value="1"/>
</dbReference>
<keyword evidence="4 6" id="KW-0067">ATP-binding</keyword>
<dbReference type="Proteomes" id="UP000886752">
    <property type="component" value="Unassembled WGS sequence"/>
</dbReference>
<feature type="binding site" evidence="6">
    <location>
        <begin position="12"/>
        <end position="17"/>
    </location>
    <ligand>
        <name>ATP</name>
        <dbReference type="ChEBI" id="CHEBI:30616"/>
    </ligand>
</feature>
<reference evidence="9" key="2">
    <citation type="submission" date="2021-04" db="EMBL/GenBank/DDBJ databases">
        <authorList>
            <person name="Gilroy R."/>
        </authorList>
    </citation>
    <scope>NUCLEOTIDE SEQUENCE</scope>
    <source>
        <strain evidence="9">ChiHecec2B26-446</strain>
    </source>
</reference>
<evidence type="ECO:0000256" key="1">
    <source>
        <dbReference type="ARBA" id="ARBA00001946"/>
    </source>
</evidence>
<evidence type="ECO:0000313" key="10">
    <source>
        <dbReference type="Proteomes" id="UP000886752"/>
    </source>
</evidence>
<evidence type="ECO:0000256" key="3">
    <source>
        <dbReference type="ARBA" id="ARBA00022741"/>
    </source>
</evidence>
<protein>
    <recommendedName>
        <fullName evidence="6">Ribosome-binding ATPase YchF</fullName>
    </recommendedName>
</protein>
<dbReference type="FunFam" id="1.10.150.300:FF:000001">
    <property type="entry name" value="Ribosome-binding ATPase YchF"/>
    <property type="match status" value="1"/>
</dbReference>
<evidence type="ECO:0000256" key="6">
    <source>
        <dbReference type="HAMAP-Rule" id="MF_00944"/>
    </source>
</evidence>
<dbReference type="Gene3D" id="3.10.20.30">
    <property type="match status" value="1"/>
</dbReference>
<dbReference type="CDD" id="cd01900">
    <property type="entry name" value="YchF"/>
    <property type="match status" value="1"/>
</dbReference>
<dbReference type="Pfam" id="PF06071">
    <property type="entry name" value="YchF-GTPase_C"/>
    <property type="match status" value="1"/>
</dbReference>
<proteinExistence type="inferred from homology"/>
<dbReference type="GO" id="GO:0046872">
    <property type="term" value="F:metal ion binding"/>
    <property type="evidence" value="ECO:0007669"/>
    <property type="project" value="UniProtKB-KW"/>
</dbReference>
<evidence type="ECO:0000313" key="9">
    <source>
        <dbReference type="EMBL" id="HIV99875.1"/>
    </source>
</evidence>
<name>A0A9D1PVI4_9BACT</name>
<dbReference type="Gene3D" id="3.40.50.300">
    <property type="entry name" value="P-loop containing nucleotide triphosphate hydrolases"/>
    <property type="match status" value="1"/>
</dbReference>
<dbReference type="CDD" id="cd04867">
    <property type="entry name" value="TGS_YchF_OLA1"/>
    <property type="match status" value="1"/>
</dbReference>
<dbReference type="InterPro" id="IPR023192">
    <property type="entry name" value="TGS-like_dom_sf"/>
</dbReference>
<dbReference type="Gene3D" id="1.10.150.300">
    <property type="entry name" value="TGS-like domain"/>
    <property type="match status" value="1"/>
</dbReference>
<dbReference type="GO" id="GO:0016887">
    <property type="term" value="F:ATP hydrolysis activity"/>
    <property type="evidence" value="ECO:0007669"/>
    <property type="project" value="UniProtKB-UniRule"/>
</dbReference>
<evidence type="ECO:0000256" key="5">
    <source>
        <dbReference type="ARBA" id="ARBA00022842"/>
    </source>
</evidence>
<dbReference type="GO" id="GO:0005524">
    <property type="term" value="F:ATP binding"/>
    <property type="evidence" value="ECO:0007669"/>
    <property type="project" value="UniProtKB-UniRule"/>
</dbReference>
<keyword evidence="5" id="KW-0460">Magnesium</keyword>
<dbReference type="InterPro" id="IPR004095">
    <property type="entry name" value="TGS"/>
</dbReference>
<dbReference type="InterPro" id="IPR012675">
    <property type="entry name" value="Beta-grasp_dom_sf"/>
</dbReference>
<dbReference type="GO" id="GO:0043023">
    <property type="term" value="F:ribosomal large subunit binding"/>
    <property type="evidence" value="ECO:0007669"/>
    <property type="project" value="UniProtKB-UniRule"/>
</dbReference>
<comment type="similarity">
    <text evidence="6">Belongs to the TRAFAC class OBG-HflX-like GTPase superfamily. OBG GTPase family. YchF/OLA1 subfamily.</text>
</comment>
<dbReference type="SUPFAM" id="SSF52540">
    <property type="entry name" value="P-loop containing nucleoside triphosphate hydrolases"/>
    <property type="match status" value="1"/>
</dbReference>
<feature type="domain" description="OBG-type G" evidence="7">
    <location>
        <begin position="3"/>
        <end position="259"/>
    </location>
</feature>
<evidence type="ECO:0000256" key="4">
    <source>
        <dbReference type="ARBA" id="ARBA00022840"/>
    </source>
</evidence>
<comment type="caution">
    <text evidence="9">The sequence shown here is derived from an EMBL/GenBank/DDBJ whole genome shotgun (WGS) entry which is preliminary data.</text>
</comment>
<feature type="domain" description="TGS" evidence="8">
    <location>
        <begin position="281"/>
        <end position="364"/>
    </location>
</feature>
<evidence type="ECO:0000256" key="2">
    <source>
        <dbReference type="ARBA" id="ARBA00022723"/>
    </source>
</evidence>
<dbReference type="InterPro" id="IPR004396">
    <property type="entry name" value="ATPase_YchF/OLA1"/>
</dbReference>
<dbReference type="PANTHER" id="PTHR23305:SF18">
    <property type="entry name" value="OBG-TYPE G DOMAIN-CONTAINING PROTEIN"/>
    <property type="match status" value="1"/>
</dbReference>
<dbReference type="AlphaFoldDB" id="A0A9D1PVI4"/>
<comment type="cofactor">
    <cofactor evidence="1">
        <name>Mg(2+)</name>
        <dbReference type="ChEBI" id="CHEBI:18420"/>
    </cofactor>
</comment>
<dbReference type="GO" id="GO:0005737">
    <property type="term" value="C:cytoplasm"/>
    <property type="evidence" value="ECO:0007669"/>
    <property type="project" value="TreeGrafter"/>
</dbReference>
<comment type="function">
    <text evidence="6">ATPase that binds to both the 70S ribosome and the 50S ribosomal subunit in a nucleotide-independent manner.</text>
</comment>
<dbReference type="InterPro" id="IPR031167">
    <property type="entry name" value="G_OBG"/>
</dbReference>
<organism evidence="9 10">
    <name type="scientific">Candidatus Desulfovibrio intestinipullorum</name>
    <dbReference type="NCBI Taxonomy" id="2838536"/>
    <lineage>
        <taxon>Bacteria</taxon>
        <taxon>Pseudomonadati</taxon>
        <taxon>Thermodesulfobacteriota</taxon>
        <taxon>Desulfovibrionia</taxon>
        <taxon>Desulfovibrionales</taxon>
        <taxon>Desulfovibrionaceae</taxon>
        <taxon>Desulfovibrio</taxon>
    </lineage>
</organism>
<dbReference type="PROSITE" id="PS51880">
    <property type="entry name" value="TGS"/>
    <property type="match status" value="1"/>
</dbReference>
<dbReference type="Pfam" id="PF01926">
    <property type="entry name" value="MMR_HSR1"/>
    <property type="match status" value="1"/>
</dbReference>
<dbReference type="PROSITE" id="PS51710">
    <property type="entry name" value="G_OBG"/>
    <property type="match status" value="1"/>
</dbReference>
<dbReference type="FunFam" id="3.10.20.30:FF:000001">
    <property type="entry name" value="Ribosome-binding ATPase YchF"/>
    <property type="match status" value="1"/>
</dbReference>
<dbReference type="InterPro" id="IPR041706">
    <property type="entry name" value="YchF_N"/>
</dbReference>
<dbReference type="HAMAP" id="MF_00944">
    <property type="entry name" value="YchF_OLA1_ATPase"/>
    <property type="match status" value="1"/>
</dbReference>
<dbReference type="InterPro" id="IPR006073">
    <property type="entry name" value="GTP-bd"/>
</dbReference>
<evidence type="ECO:0000259" key="7">
    <source>
        <dbReference type="PROSITE" id="PS51710"/>
    </source>
</evidence>
<dbReference type="PIRSF" id="PIRSF006641">
    <property type="entry name" value="CHP00092"/>
    <property type="match status" value="1"/>
</dbReference>
<dbReference type="SUPFAM" id="SSF81271">
    <property type="entry name" value="TGS-like"/>
    <property type="match status" value="1"/>
</dbReference>
<evidence type="ECO:0000259" key="8">
    <source>
        <dbReference type="PROSITE" id="PS51880"/>
    </source>
</evidence>
<dbReference type="InterPro" id="IPR013029">
    <property type="entry name" value="YchF_C"/>
</dbReference>
<reference evidence="9" key="1">
    <citation type="journal article" date="2021" name="PeerJ">
        <title>Extensive microbial diversity within the chicken gut microbiome revealed by metagenomics and culture.</title>
        <authorList>
            <person name="Gilroy R."/>
            <person name="Ravi A."/>
            <person name="Getino M."/>
            <person name="Pursley I."/>
            <person name="Horton D.L."/>
            <person name="Alikhan N.F."/>
            <person name="Baker D."/>
            <person name="Gharbi K."/>
            <person name="Hall N."/>
            <person name="Watson M."/>
            <person name="Adriaenssens E.M."/>
            <person name="Foster-Nyarko E."/>
            <person name="Jarju S."/>
            <person name="Secka A."/>
            <person name="Antonio M."/>
            <person name="Oren A."/>
            <person name="Chaudhuri R.R."/>
            <person name="La Ragione R."/>
            <person name="Hildebrand F."/>
            <person name="Pallen M.J."/>
        </authorList>
    </citation>
    <scope>NUCLEOTIDE SEQUENCE</scope>
    <source>
        <strain evidence="9">ChiHecec2B26-446</strain>
    </source>
</reference>
<keyword evidence="2" id="KW-0479">Metal-binding</keyword>
<sequence>MALSIGIVGLPNVGKSTLFNALTKAQNAQAANYPFCTIEPNKATVAVPDSRVDALTAKAHPKKTIYASVDFIDIAGLVKGASKGEGLGNQFLGNIRECAAIVEVVRCFEDENITHVDGSIDPLRDISTIETELLLADLETAGRRLEKLQKLARTSKDMRALAELCEKLVAHLNDGQPASAFSLPEDDDQAAQLWREMGLLTAKPVIYCANVEEDGLGGNAMTEAVAAYAKEHASGFAIICAKLEEELQGLDEAEQKEMLASYGIEVSGLENVIRAGYATLGLISYFTAGPDEVRAWTIHKGWKAPKAAGVIHTDFEKGFIRAEVISYDDYMGHESEAACRAAGVLRVEGKEYVVQDGDVMHFLFNV</sequence>
<dbReference type="InterPro" id="IPR012676">
    <property type="entry name" value="TGS-like"/>
</dbReference>
<accession>A0A9D1PVI4</accession>
<dbReference type="InterPro" id="IPR027417">
    <property type="entry name" value="P-loop_NTPase"/>
</dbReference>